<evidence type="ECO:0008006" key="4">
    <source>
        <dbReference type="Google" id="ProtNLM"/>
    </source>
</evidence>
<dbReference type="RefSeq" id="XP_033377050.1">
    <property type="nucleotide sequence ID" value="XM_033526322.1"/>
</dbReference>
<name>A0A6A5X730_9PLEO</name>
<accession>A0A6A5X730</accession>
<evidence type="ECO:0000256" key="1">
    <source>
        <dbReference type="SAM" id="SignalP"/>
    </source>
</evidence>
<reference evidence="2" key="1">
    <citation type="journal article" date="2020" name="Stud. Mycol.">
        <title>101 Dothideomycetes genomes: a test case for predicting lifestyles and emergence of pathogens.</title>
        <authorList>
            <person name="Haridas S."/>
            <person name="Albert R."/>
            <person name="Binder M."/>
            <person name="Bloem J."/>
            <person name="Labutti K."/>
            <person name="Salamov A."/>
            <person name="Andreopoulos B."/>
            <person name="Baker S."/>
            <person name="Barry K."/>
            <person name="Bills G."/>
            <person name="Bluhm B."/>
            <person name="Cannon C."/>
            <person name="Castanera R."/>
            <person name="Culley D."/>
            <person name="Daum C."/>
            <person name="Ezra D."/>
            <person name="Gonzalez J."/>
            <person name="Henrissat B."/>
            <person name="Kuo A."/>
            <person name="Liang C."/>
            <person name="Lipzen A."/>
            <person name="Lutzoni F."/>
            <person name="Magnuson J."/>
            <person name="Mondo S."/>
            <person name="Nolan M."/>
            <person name="Ohm R."/>
            <person name="Pangilinan J."/>
            <person name="Park H.-J."/>
            <person name="Ramirez L."/>
            <person name="Alfaro M."/>
            <person name="Sun H."/>
            <person name="Tritt A."/>
            <person name="Yoshinaga Y."/>
            <person name="Zwiers L.-H."/>
            <person name="Turgeon B."/>
            <person name="Goodwin S."/>
            <person name="Spatafora J."/>
            <person name="Crous P."/>
            <person name="Grigoriev I."/>
        </authorList>
    </citation>
    <scope>NUCLEOTIDE SEQUENCE</scope>
    <source>
        <strain evidence="2">CBS 175.79</strain>
    </source>
</reference>
<sequence>MMATPSRFGWSSLTAIFLLFLSLLNIATATPLPVDDVGKTLVARQTSISESRYQKYLINYFPIPNGYIFYSGQSEDQVKNFLARNRGYASYDTMFNAPDFNHPWYKAFDETKDVDDAEASSSAMASVATGEVLVFGAIEWQTEGAKSFFTQFEIPRLHHGLQTRRITAIKHMVYGATSASQVMAYENASGQFTWSPGYGPGSKNASGAYGVCRRARVGICDYPRLLRKAVRPAAKPKKGGRRY</sequence>
<dbReference type="AlphaFoldDB" id="A0A6A5X730"/>
<dbReference type="OrthoDB" id="3792049at2759"/>
<feature type="chain" id="PRO_5025348047" description="Inhibitor I9 domain-containing protein" evidence="1">
    <location>
        <begin position="30"/>
        <end position="243"/>
    </location>
</feature>
<organism evidence="2 3">
    <name type="scientific">Aaosphaeria arxii CBS 175.79</name>
    <dbReference type="NCBI Taxonomy" id="1450172"/>
    <lineage>
        <taxon>Eukaryota</taxon>
        <taxon>Fungi</taxon>
        <taxon>Dikarya</taxon>
        <taxon>Ascomycota</taxon>
        <taxon>Pezizomycotina</taxon>
        <taxon>Dothideomycetes</taxon>
        <taxon>Pleosporomycetidae</taxon>
        <taxon>Pleosporales</taxon>
        <taxon>Pleosporales incertae sedis</taxon>
        <taxon>Aaosphaeria</taxon>
    </lineage>
</organism>
<gene>
    <name evidence="2" type="ORF">BU24DRAFT_415765</name>
</gene>
<feature type="signal peptide" evidence="1">
    <location>
        <begin position="1"/>
        <end position="29"/>
    </location>
</feature>
<keyword evidence="1" id="KW-0732">Signal</keyword>
<dbReference type="Proteomes" id="UP000799778">
    <property type="component" value="Unassembled WGS sequence"/>
</dbReference>
<dbReference type="EMBL" id="ML978082">
    <property type="protein sequence ID" value="KAF2008711.1"/>
    <property type="molecule type" value="Genomic_DNA"/>
</dbReference>
<proteinExistence type="predicted"/>
<protein>
    <recommendedName>
        <fullName evidence="4">Inhibitor I9 domain-containing protein</fullName>
    </recommendedName>
</protein>
<evidence type="ECO:0000313" key="3">
    <source>
        <dbReference type="Proteomes" id="UP000799778"/>
    </source>
</evidence>
<evidence type="ECO:0000313" key="2">
    <source>
        <dbReference type="EMBL" id="KAF2008711.1"/>
    </source>
</evidence>
<keyword evidence="3" id="KW-1185">Reference proteome</keyword>
<dbReference type="GeneID" id="54283719"/>